<dbReference type="InterPro" id="IPR011335">
    <property type="entry name" value="Restrct_endonuc-II-like"/>
</dbReference>
<evidence type="ECO:0000256" key="8">
    <source>
        <dbReference type="ARBA" id="ARBA00022763"/>
    </source>
</evidence>
<dbReference type="VEuPathDB" id="FungiDB:CTRG_02989"/>
<comment type="similarity">
    <text evidence="3 15">Belongs to the XPF family.</text>
</comment>
<organism evidence="18 19">
    <name type="scientific">Candida tropicalis (strain ATCC MYA-3404 / T1)</name>
    <name type="common">Yeast</name>
    <dbReference type="NCBI Taxonomy" id="294747"/>
    <lineage>
        <taxon>Eukaryota</taxon>
        <taxon>Fungi</taxon>
        <taxon>Dikarya</taxon>
        <taxon>Ascomycota</taxon>
        <taxon>Saccharomycotina</taxon>
        <taxon>Pichiomycetes</taxon>
        <taxon>Debaryomycetaceae</taxon>
        <taxon>Candida/Lodderomyces clade</taxon>
        <taxon>Candida</taxon>
    </lineage>
</organism>
<dbReference type="KEGG" id="ctp:CTRG_02989"/>
<dbReference type="GO" id="GO:0000727">
    <property type="term" value="P:double-strand break repair via break-induced replication"/>
    <property type="evidence" value="ECO:0007669"/>
    <property type="project" value="UniProtKB-UniRule"/>
</dbReference>
<keyword evidence="9 15" id="KW-0378">Hydrolase</keyword>
<evidence type="ECO:0000256" key="9">
    <source>
        <dbReference type="ARBA" id="ARBA00022801"/>
    </source>
</evidence>
<dbReference type="GO" id="GO:1990904">
    <property type="term" value="C:ribonucleoprotein complex"/>
    <property type="evidence" value="ECO:0007669"/>
    <property type="project" value="UniProtKB-KW"/>
</dbReference>
<evidence type="ECO:0000256" key="4">
    <source>
        <dbReference type="ARBA" id="ARBA00017114"/>
    </source>
</evidence>
<evidence type="ECO:0000256" key="11">
    <source>
        <dbReference type="ARBA" id="ARBA00023172"/>
    </source>
</evidence>
<dbReference type="STRING" id="294747.C5M9B7"/>
<evidence type="ECO:0000256" key="3">
    <source>
        <dbReference type="ARBA" id="ARBA00010015"/>
    </source>
</evidence>
<keyword evidence="18" id="KW-0687">Ribonucleoprotein</keyword>
<dbReference type="GO" id="GO:0000712">
    <property type="term" value="P:resolution of meiotic recombination intermediates"/>
    <property type="evidence" value="ECO:0007669"/>
    <property type="project" value="TreeGrafter"/>
</dbReference>
<dbReference type="AlphaFoldDB" id="C5M9B7"/>
<dbReference type="Pfam" id="PF14716">
    <property type="entry name" value="HHH_8"/>
    <property type="match status" value="1"/>
</dbReference>
<comment type="cofactor">
    <cofactor evidence="1 15">
        <name>Mg(2+)</name>
        <dbReference type="ChEBI" id="CHEBI:18420"/>
    </cofactor>
</comment>
<dbReference type="InterPro" id="IPR047416">
    <property type="entry name" value="XPF_nuclease_Mus81"/>
</dbReference>
<keyword evidence="8 15" id="KW-0227">DNA damage</keyword>
<dbReference type="GO" id="GO:0003677">
    <property type="term" value="F:DNA binding"/>
    <property type="evidence" value="ECO:0007669"/>
    <property type="project" value="UniProtKB-UniRule"/>
</dbReference>
<dbReference type="InterPro" id="IPR036388">
    <property type="entry name" value="WH-like_DNA-bd_sf"/>
</dbReference>
<dbReference type="CDD" id="cd20074">
    <property type="entry name" value="XPF_nuclease_Mus81"/>
    <property type="match status" value="1"/>
</dbReference>
<dbReference type="GO" id="GO:0048257">
    <property type="term" value="F:3'-flap endonuclease activity"/>
    <property type="evidence" value="ECO:0007669"/>
    <property type="project" value="TreeGrafter"/>
</dbReference>
<dbReference type="EMBL" id="GG692397">
    <property type="protein sequence ID" value="EER34172.1"/>
    <property type="molecule type" value="Genomic_DNA"/>
</dbReference>
<dbReference type="PANTHER" id="PTHR13451">
    <property type="entry name" value="CLASS II CROSSOVER JUNCTION ENDONUCLEASE MUS81"/>
    <property type="match status" value="1"/>
</dbReference>
<evidence type="ECO:0000313" key="19">
    <source>
        <dbReference type="Proteomes" id="UP000002037"/>
    </source>
</evidence>
<dbReference type="InterPro" id="IPR047417">
    <property type="entry name" value="WHD_MUS81"/>
</dbReference>
<comment type="subcellular location">
    <subcellularLocation>
        <location evidence="2 15">Nucleus</location>
    </subcellularLocation>
</comment>
<keyword evidence="5 15" id="KW-0540">Nuclease</keyword>
<dbReference type="Gene3D" id="1.10.10.10">
    <property type="entry name" value="Winged helix-like DNA-binding domain superfamily/Winged helix DNA-binding domain"/>
    <property type="match status" value="1"/>
</dbReference>
<evidence type="ECO:0000256" key="14">
    <source>
        <dbReference type="ARBA" id="ARBA00023254"/>
    </source>
</evidence>
<protein>
    <recommendedName>
        <fullName evidence="4 15">Crossover junction endonuclease MUS81</fullName>
        <ecNumber evidence="15">3.1.22.-</ecNumber>
    </recommendedName>
</protein>
<keyword evidence="14" id="KW-0469">Meiosis</keyword>
<dbReference type="Gene3D" id="3.40.50.10130">
    <property type="match status" value="1"/>
</dbReference>
<dbReference type="InterPro" id="IPR027421">
    <property type="entry name" value="DNA_pol_lamdba_lyase_dom_sf"/>
</dbReference>
<dbReference type="SMART" id="SM00891">
    <property type="entry name" value="ERCC4"/>
    <property type="match status" value="1"/>
</dbReference>
<dbReference type="Proteomes" id="UP000002037">
    <property type="component" value="Unassembled WGS sequence"/>
</dbReference>
<dbReference type="HOGENOM" id="CLU_014329_1_0_1"/>
<dbReference type="GeneID" id="8298474"/>
<evidence type="ECO:0000256" key="10">
    <source>
        <dbReference type="ARBA" id="ARBA00022842"/>
    </source>
</evidence>
<dbReference type="GO" id="GO:0046872">
    <property type="term" value="F:metal ion binding"/>
    <property type="evidence" value="ECO:0007669"/>
    <property type="project" value="UniProtKB-UniRule"/>
</dbReference>
<dbReference type="EC" id="3.1.22.-" evidence="15"/>
<dbReference type="PANTHER" id="PTHR13451:SF0">
    <property type="entry name" value="CROSSOVER JUNCTION ENDONUCLEASE MUS81"/>
    <property type="match status" value="1"/>
</dbReference>
<keyword evidence="7 15" id="KW-0255">Endonuclease</keyword>
<feature type="domain" description="ERCC4" evidence="17">
    <location>
        <begin position="452"/>
        <end position="549"/>
    </location>
</feature>
<evidence type="ECO:0000259" key="17">
    <source>
        <dbReference type="SMART" id="SM00891"/>
    </source>
</evidence>
<feature type="region of interest" description="Disordered" evidence="16">
    <location>
        <begin position="220"/>
        <end position="252"/>
    </location>
</feature>
<keyword evidence="6 15" id="KW-0479">Metal-binding</keyword>
<dbReference type="Pfam" id="PF21136">
    <property type="entry name" value="WHD_MUS81"/>
    <property type="match status" value="1"/>
</dbReference>
<proteinExistence type="inferred from homology"/>
<accession>C5M9B7</accession>
<evidence type="ECO:0000256" key="7">
    <source>
        <dbReference type="ARBA" id="ARBA00022759"/>
    </source>
</evidence>
<keyword evidence="12 15" id="KW-0234">DNA repair</keyword>
<reference evidence="18 19" key="1">
    <citation type="journal article" date="2009" name="Nature">
        <title>Evolution of pathogenicity and sexual reproduction in eight Candida genomes.</title>
        <authorList>
            <person name="Butler G."/>
            <person name="Rasmussen M.D."/>
            <person name="Lin M.F."/>
            <person name="Santos M.A."/>
            <person name="Sakthikumar S."/>
            <person name="Munro C.A."/>
            <person name="Rheinbay E."/>
            <person name="Grabherr M."/>
            <person name="Forche A."/>
            <person name="Reedy J.L."/>
            <person name="Agrafioti I."/>
            <person name="Arnaud M.B."/>
            <person name="Bates S."/>
            <person name="Brown A.J."/>
            <person name="Brunke S."/>
            <person name="Costanzo M.C."/>
            <person name="Fitzpatrick D.A."/>
            <person name="de Groot P.W."/>
            <person name="Harris D."/>
            <person name="Hoyer L.L."/>
            <person name="Hube B."/>
            <person name="Klis F.M."/>
            <person name="Kodira C."/>
            <person name="Lennard N."/>
            <person name="Logue M.E."/>
            <person name="Martin R."/>
            <person name="Neiman A.M."/>
            <person name="Nikolaou E."/>
            <person name="Quail M.A."/>
            <person name="Quinn J."/>
            <person name="Santos M.C."/>
            <person name="Schmitzberger F.F."/>
            <person name="Sherlock G."/>
            <person name="Shah P."/>
            <person name="Silverstein K.A."/>
            <person name="Skrzypek M.S."/>
            <person name="Soll D."/>
            <person name="Staggs R."/>
            <person name="Stansfield I."/>
            <person name="Stumpf M.P."/>
            <person name="Sudbery P.E."/>
            <person name="Srikantha T."/>
            <person name="Zeng Q."/>
            <person name="Berman J."/>
            <person name="Berriman M."/>
            <person name="Heitman J."/>
            <person name="Gow N.A."/>
            <person name="Lorenz M.C."/>
            <person name="Birren B.W."/>
            <person name="Kellis M."/>
            <person name="Cuomo C.A."/>
        </authorList>
    </citation>
    <scope>NUCLEOTIDE SEQUENCE [LARGE SCALE GENOMIC DNA]</scope>
    <source>
        <strain evidence="19">ATCC MYA-3404 / T1</strain>
    </source>
</reference>
<evidence type="ECO:0000256" key="12">
    <source>
        <dbReference type="ARBA" id="ARBA00023204"/>
    </source>
</evidence>
<dbReference type="eggNOG" id="KOG2379">
    <property type="taxonomic scope" value="Eukaryota"/>
</dbReference>
<dbReference type="Gene3D" id="1.10.150.110">
    <property type="entry name" value="DNA polymerase beta, N-terminal domain-like"/>
    <property type="match status" value="1"/>
</dbReference>
<dbReference type="InterPro" id="IPR010996">
    <property type="entry name" value="HHH_MUS81"/>
</dbReference>
<dbReference type="Pfam" id="PF02732">
    <property type="entry name" value="ERCC4"/>
    <property type="match status" value="1"/>
</dbReference>
<evidence type="ECO:0000256" key="15">
    <source>
        <dbReference type="RuleBase" id="RU369042"/>
    </source>
</evidence>
<dbReference type="RefSeq" id="XP_002548693.1">
    <property type="nucleotide sequence ID" value="XM_002548647.1"/>
</dbReference>
<comment type="function">
    <text evidence="15">Interacts with EME1 to form a DNA structure-specific endonuclease with substrate preference for branched DNA structures with a 5'-end at the branch nick. Typical substrates include 3'-flap structures, D-loops, replication forks and nicked Holliday junctions. May be required in mitosis for the processing of stalled or collapsed replication fork intermediates. May be required in meiosis for the repair of meiosis-specific double strand breaks subsequent to single-end invasion (SEI).</text>
</comment>
<evidence type="ECO:0000256" key="13">
    <source>
        <dbReference type="ARBA" id="ARBA00023242"/>
    </source>
</evidence>
<dbReference type="Gene3D" id="1.10.150.670">
    <property type="entry name" value="Crossover junction endonuclease EME1, DNA-binding domain"/>
    <property type="match status" value="1"/>
</dbReference>
<comment type="subunit">
    <text evidence="15">Interacts with EME1.</text>
</comment>
<dbReference type="FunFam" id="1.10.10.10:FF:000307">
    <property type="entry name" value="Crossover junction endonuclease MUS81"/>
    <property type="match status" value="1"/>
</dbReference>
<keyword evidence="11 15" id="KW-0233">DNA recombination</keyword>
<sequence length="736" mass="84188">MTIFMNSSNPLIFPCILDCVCSYNHILTKDCCCKNLNIRLIGGRLDCLPCFDDILIGCTVDYEYDYLSMCNKMFDFFFSSSSFYFPFFACLQKCASRVSENVNEKEEIPKQNSSCLSTRLAIMSTDYKPKFVEWIEEEAITATRRGLKTVDLYNKILKQLRQFPDPICDLKTLKSVRFIGEKTADQLRKKVVSHCNEQGITVPRGFMEVAEKHRIDMDEFTSNLGSGGSSSSNGPPAKKARKSATGRGTAKYIPKQRSGGFAILIALFLHDRNQNGMTKDQIIKLATPYCDRSFTNNAASKEYYSAWSSINTIIKHDLVSVTGRSPKIYFLTEEGKVLAEQLKNTVGISSSPMTDKVDLEGIERSFDNGVRFESSFEVSFEASSPLANLASSPIRRINNPAHNNKYIQQVLSSKNKISSGVSESSKRTHDAGNRRFDDTRYEIWRKEDYDVVLYIDNREIRSEQERDHFQRRLSMMGVACEVKALSSGDTIWVAKNRVNGMVAVLNYLCERKRLDDLCDSIKDGRFKEQKSRMKKTGIKHCYYLVEEMISFNDKVNDIIDSIQSSVAQTMTSGRLYLRRFRDIDETTAFLASNTRAIESFKSDLIVIKPDDIKNQQDYLDILTKFRNKFEVSKQGYECVHLFSSFQDMMGKSNQMTVKEMYMLMLMTIRGVSLDKAVVLQNRFPTPKSLLEFYHTENANAPEEYKKTLMMKEFKDQVGNKKIGKALSEKIYDVWGK</sequence>
<evidence type="ECO:0000256" key="1">
    <source>
        <dbReference type="ARBA" id="ARBA00001946"/>
    </source>
</evidence>
<dbReference type="GO" id="GO:0005634">
    <property type="term" value="C:nucleus"/>
    <property type="evidence" value="ECO:0007669"/>
    <property type="project" value="UniProtKB-SubCell"/>
</dbReference>
<keyword evidence="10 15" id="KW-0460">Magnesium</keyword>
<dbReference type="SUPFAM" id="SSF52980">
    <property type="entry name" value="Restriction endonuclease-like"/>
    <property type="match status" value="1"/>
</dbReference>
<dbReference type="GO" id="GO:0006308">
    <property type="term" value="P:DNA catabolic process"/>
    <property type="evidence" value="ECO:0007669"/>
    <property type="project" value="UniProtKB-UniRule"/>
</dbReference>
<dbReference type="GO" id="GO:0031573">
    <property type="term" value="P:mitotic intra-S DNA damage checkpoint signaling"/>
    <property type="evidence" value="ECO:0007669"/>
    <property type="project" value="TreeGrafter"/>
</dbReference>
<evidence type="ECO:0000256" key="5">
    <source>
        <dbReference type="ARBA" id="ARBA00022722"/>
    </source>
</evidence>
<dbReference type="GO" id="GO:0048476">
    <property type="term" value="C:Holliday junction resolvase complex"/>
    <property type="evidence" value="ECO:0007669"/>
    <property type="project" value="UniProtKB-UniRule"/>
</dbReference>
<dbReference type="InterPro" id="IPR042530">
    <property type="entry name" value="EME1/EME2_C"/>
</dbReference>
<evidence type="ECO:0000256" key="16">
    <source>
        <dbReference type="SAM" id="MobiDB-lite"/>
    </source>
</evidence>
<dbReference type="CDD" id="cd21036">
    <property type="entry name" value="WH_MUS81"/>
    <property type="match status" value="1"/>
</dbReference>
<keyword evidence="19" id="KW-1185">Reference proteome</keyword>
<dbReference type="GO" id="GO:0008821">
    <property type="term" value="F:crossover junction DNA endonuclease activity"/>
    <property type="evidence" value="ECO:0007669"/>
    <property type="project" value="UniProtKB-UniRule"/>
</dbReference>
<evidence type="ECO:0000313" key="18">
    <source>
        <dbReference type="EMBL" id="EER34172.1"/>
    </source>
</evidence>
<gene>
    <name evidence="18" type="ORF">CTRG_02989</name>
</gene>
<dbReference type="SUPFAM" id="SSF47802">
    <property type="entry name" value="DNA polymerase beta, N-terminal domain-like"/>
    <property type="match status" value="1"/>
</dbReference>
<dbReference type="InterPro" id="IPR033309">
    <property type="entry name" value="Mus81"/>
</dbReference>
<keyword evidence="13 15" id="KW-0539">Nucleus</keyword>
<name>C5M9B7_CANTT</name>
<dbReference type="InterPro" id="IPR006166">
    <property type="entry name" value="ERCC4_domain"/>
</dbReference>
<evidence type="ECO:0000256" key="2">
    <source>
        <dbReference type="ARBA" id="ARBA00004123"/>
    </source>
</evidence>
<evidence type="ECO:0000256" key="6">
    <source>
        <dbReference type="ARBA" id="ARBA00022723"/>
    </source>
</evidence>
<dbReference type="OrthoDB" id="5963188at2759"/>